<evidence type="ECO:0000313" key="1">
    <source>
        <dbReference type="EMBL" id="PTQ73334.1"/>
    </source>
</evidence>
<name>A0A2T5HP65_9RHOB</name>
<protein>
    <submittedName>
        <fullName evidence="1">Uncharacterized protein</fullName>
    </submittedName>
</protein>
<sequence>MEVLCKYAANPTGKILDFRKVLSDRAAKTRASNFYSKLRP</sequence>
<dbReference type="AlphaFoldDB" id="A0A2T5HP65"/>
<dbReference type="EMBL" id="QAOH01000005">
    <property type="protein sequence ID" value="PTQ73334.1"/>
    <property type="molecule type" value="Genomic_DNA"/>
</dbReference>
<gene>
    <name evidence="1" type="ORF">C8N42_10534</name>
</gene>
<keyword evidence="2" id="KW-1185">Reference proteome</keyword>
<organism evidence="1 2">
    <name type="scientific">Celeribacter persicus</name>
    <dbReference type="NCBI Taxonomy" id="1651082"/>
    <lineage>
        <taxon>Bacteria</taxon>
        <taxon>Pseudomonadati</taxon>
        <taxon>Pseudomonadota</taxon>
        <taxon>Alphaproteobacteria</taxon>
        <taxon>Rhodobacterales</taxon>
        <taxon>Roseobacteraceae</taxon>
        <taxon>Celeribacter</taxon>
    </lineage>
</organism>
<reference evidence="1 2" key="1">
    <citation type="submission" date="2018-04" db="EMBL/GenBank/DDBJ databases">
        <title>Genomic Encyclopedia of Archaeal and Bacterial Type Strains, Phase II (KMG-II): from individual species to whole genera.</title>
        <authorList>
            <person name="Goeker M."/>
        </authorList>
    </citation>
    <scope>NUCLEOTIDE SEQUENCE [LARGE SCALE GENOMIC DNA]</scope>
    <source>
        <strain evidence="1 2">DSM 100434</strain>
    </source>
</reference>
<dbReference type="Proteomes" id="UP000244077">
    <property type="component" value="Unassembled WGS sequence"/>
</dbReference>
<accession>A0A2T5HP65</accession>
<evidence type="ECO:0000313" key="2">
    <source>
        <dbReference type="Proteomes" id="UP000244077"/>
    </source>
</evidence>
<proteinExistence type="predicted"/>
<comment type="caution">
    <text evidence="1">The sequence shown here is derived from an EMBL/GenBank/DDBJ whole genome shotgun (WGS) entry which is preliminary data.</text>
</comment>